<dbReference type="Proteomes" id="UP000638986">
    <property type="component" value="Unassembled WGS sequence"/>
</dbReference>
<feature type="region of interest" description="Disordered" evidence="1">
    <location>
        <begin position="1"/>
        <end position="50"/>
    </location>
</feature>
<dbReference type="RefSeq" id="WP_112297465.1">
    <property type="nucleotide sequence ID" value="NZ_JAAMQY010000010.1"/>
</dbReference>
<organism evidence="3 4">
    <name type="scientific">Pseudomonas luteola</name>
    <dbReference type="NCBI Taxonomy" id="47886"/>
    <lineage>
        <taxon>Bacteria</taxon>
        <taxon>Pseudomonadati</taxon>
        <taxon>Pseudomonadota</taxon>
        <taxon>Gammaproteobacteria</taxon>
        <taxon>Pseudomonadales</taxon>
        <taxon>Pseudomonadaceae</taxon>
        <taxon>Pseudomonas</taxon>
    </lineage>
</organism>
<evidence type="ECO:0000313" key="2">
    <source>
        <dbReference type="EMBL" id="MBH3440908.1"/>
    </source>
</evidence>
<gene>
    <name evidence="2" type="ORF">I5Q09_19685</name>
    <name evidence="3" type="ORF">NCTC11842_00137</name>
</gene>
<reference evidence="3 4" key="1">
    <citation type="submission" date="2018-06" db="EMBL/GenBank/DDBJ databases">
        <authorList>
            <consortium name="Pathogen Informatics"/>
            <person name="Doyle S."/>
        </authorList>
    </citation>
    <scope>NUCLEOTIDE SEQUENCE [LARGE SCALE GENOMIC DNA]</scope>
    <source>
        <strain evidence="3 4">NCTC11842</strain>
    </source>
</reference>
<proteinExistence type="predicted"/>
<name>A0A2X2BUE9_PSELU</name>
<protein>
    <submittedName>
        <fullName evidence="3">Uncharacterized protein</fullName>
    </submittedName>
</protein>
<reference evidence="2 5" key="2">
    <citation type="submission" date="2020-11" db="EMBL/GenBank/DDBJ databases">
        <title>Enhanced detection system for hospital associated transmission using whole genome sequencing surveillance.</title>
        <authorList>
            <person name="Harrison L.H."/>
            <person name="Van Tyne D."/>
            <person name="Marsh J.W."/>
            <person name="Griffith M.P."/>
            <person name="Snyder D.J."/>
            <person name="Cooper V.S."/>
            <person name="Mustapha M."/>
        </authorList>
    </citation>
    <scope>NUCLEOTIDE SEQUENCE [LARGE SCALE GENOMIC DNA]</scope>
    <source>
        <strain evidence="2 5">PSB00013</strain>
    </source>
</reference>
<accession>A0A2X2BUE9</accession>
<evidence type="ECO:0000313" key="3">
    <source>
        <dbReference type="EMBL" id="SPY99992.1"/>
    </source>
</evidence>
<dbReference type="Proteomes" id="UP000250443">
    <property type="component" value="Unassembled WGS sequence"/>
</dbReference>
<evidence type="ECO:0000256" key="1">
    <source>
        <dbReference type="SAM" id="MobiDB-lite"/>
    </source>
</evidence>
<sequence length="350" mass="38710">MSMLLDEYMRGSGSESYLSDDDLERQLQAGQSLPSPPLPSSRPARADSEQDAASLLTNAFAQIAIQEDKEQTVDTAVKAASHGIKVLAPLLTAITNWVDPQAQSEQLEQVMAKTLQRVSKDALYVASAFGLASEDSPPWLTSQISGQIMEVLIRAIERNNGLVLEDQNRAYLAPLVNLAKQAEGIATSFYSNTHDSTWQIVNALTLASAEVMTEYQAFSYFHSDPQGIAQMITDHLNERVVLGTLEAMEKRFGLSESERAYLGNSLIRQAGRMLAEAWSRNISTTLEAVKEMPKDLRRETVVNGYPLDQIFIDFENMYQGIEVSAISAIRSLSPHREKQSMRAGYANRMG</sequence>
<dbReference type="AlphaFoldDB" id="A0A2X2BUE9"/>
<dbReference type="EMBL" id="UAUF01000002">
    <property type="protein sequence ID" value="SPY99992.1"/>
    <property type="molecule type" value="Genomic_DNA"/>
</dbReference>
<dbReference type="EMBL" id="JADTXM010000015">
    <property type="protein sequence ID" value="MBH3440908.1"/>
    <property type="molecule type" value="Genomic_DNA"/>
</dbReference>
<evidence type="ECO:0000313" key="4">
    <source>
        <dbReference type="Proteomes" id="UP000250443"/>
    </source>
</evidence>
<evidence type="ECO:0000313" key="5">
    <source>
        <dbReference type="Proteomes" id="UP000638986"/>
    </source>
</evidence>